<proteinExistence type="inferred from homology"/>
<comment type="similarity">
    <text evidence="1">Belongs to the barstar family.</text>
</comment>
<evidence type="ECO:0000313" key="3">
    <source>
        <dbReference type="EMBL" id="MBB4138533.1"/>
    </source>
</evidence>
<evidence type="ECO:0000256" key="1">
    <source>
        <dbReference type="ARBA" id="ARBA00006845"/>
    </source>
</evidence>
<dbReference type="RefSeq" id="WP_183498309.1">
    <property type="nucleotide sequence ID" value="NZ_BAABCO010000003.1"/>
</dbReference>
<dbReference type="Pfam" id="PF01337">
    <property type="entry name" value="Barstar"/>
    <property type="match status" value="1"/>
</dbReference>
<dbReference type="Proteomes" id="UP000549113">
    <property type="component" value="Unassembled WGS sequence"/>
</dbReference>
<keyword evidence="4" id="KW-1185">Reference proteome</keyword>
<feature type="domain" description="Barstar (barnase inhibitor)" evidence="2">
    <location>
        <begin position="1"/>
        <end position="74"/>
    </location>
</feature>
<accession>A0AA40SLQ4</accession>
<sequence length="129" mass="14470">MTTFTIEGAAVHDIASLYNELDRVFMADEDWQLGPSLDALNDLLHGGFGALHGHDAVRIVWRDHAASRRALGRETTAEYYREKLRHPETFSAERFEPLLDAVEAGTGSTYFDIVLEVFADHPEIELVLA</sequence>
<dbReference type="AlphaFoldDB" id="A0AA40SLQ4"/>
<evidence type="ECO:0000259" key="2">
    <source>
        <dbReference type="Pfam" id="PF01337"/>
    </source>
</evidence>
<dbReference type="InterPro" id="IPR000468">
    <property type="entry name" value="Barstar"/>
</dbReference>
<dbReference type="EMBL" id="JACIFH010000001">
    <property type="protein sequence ID" value="MBB4138533.1"/>
    <property type="molecule type" value="Genomic_DNA"/>
</dbReference>
<dbReference type="InterPro" id="IPR035905">
    <property type="entry name" value="Barstar-like_sf"/>
</dbReference>
<protein>
    <submittedName>
        <fullName evidence="3">RNAse (Barnase) inhibitor barstar</fullName>
    </submittedName>
</protein>
<organism evidence="3 4">
    <name type="scientific">Microbacterium invictum</name>
    <dbReference type="NCBI Taxonomy" id="515415"/>
    <lineage>
        <taxon>Bacteria</taxon>
        <taxon>Bacillati</taxon>
        <taxon>Actinomycetota</taxon>
        <taxon>Actinomycetes</taxon>
        <taxon>Micrococcales</taxon>
        <taxon>Microbacteriaceae</taxon>
        <taxon>Microbacterium</taxon>
    </lineage>
</organism>
<reference evidence="3 4" key="1">
    <citation type="submission" date="2020-08" db="EMBL/GenBank/DDBJ databases">
        <title>Sequencing the genomes of 1000 actinobacteria strains.</title>
        <authorList>
            <person name="Klenk H.-P."/>
        </authorList>
    </citation>
    <scope>NUCLEOTIDE SEQUENCE [LARGE SCALE GENOMIC DNA]</scope>
    <source>
        <strain evidence="3 4">DSM 19600</strain>
    </source>
</reference>
<comment type="caution">
    <text evidence="3">The sequence shown here is derived from an EMBL/GenBank/DDBJ whole genome shotgun (WGS) entry which is preliminary data.</text>
</comment>
<evidence type="ECO:0000313" key="4">
    <source>
        <dbReference type="Proteomes" id="UP000549113"/>
    </source>
</evidence>
<name>A0AA40SLQ4_9MICO</name>
<dbReference type="Gene3D" id="3.30.370.10">
    <property type="entry name" value="Barstar-like"/>
    <property type="match status" value="1"/>
</dbReference>
<gene>
    <name evidence="3" type="ORF">BKA10_000327</name>
</gene>
<dbReference type="SUPFAM" id="SSF52038">
    <property type="entry name" value="Barstar-related"/>
    <property type="match status" value="1"/>
</dbReference>